<organism evidence="2">
    <name type="scientific">Solanum chacoense</name>
    <name type="common">Chaco potato</name>
    <dbReference type="NCBI Taxonomy" id="4108"/>
    <lineage>
        <taxon>Eukaryota</taxon>
        <taxon>Viridiplantae</taxon>
        <taxon>Streptophyta</taxon>
        <taxon>Embryophyta</taxon>
        <taxon>Tracheophyta</taxon>
        <taxon>Spermatophyta</taxon>
        <taxon>Magnoliopsida</taxon>
        <taxon>eudicotyledons</taxon>
        <taxon>Gunneridae</taxon>
        <taxon>Pentapetalae</taxon>
        <taxon>asterids</taxon>
        <taxon>lamiids</taxon>
        <taxon>Solanales</taxon>
        <taxon>Solanaceae</taxon>
        <taxon>Solanoideae</taxon>
        <taxon>Solaneae</taxon>
        <taxon>Solanum</taxon>
    </lineage>
</organism>
<keyword evidence="1" id="KW-0472">Membrane</keyword>
<evidence type="ECO:0000256" key="1">
    <source>
        <dbReference type="SAM" id="Phobius"/>
    </source>
</evidence>
<accession>A0A0V0GKU9</accession>
<protein>
    <submittedName>
        <fullName evidence="2">Putative ovule protein</fullName>
    </submittedName>
</protein>
<keyword evidence="1" id="KW-0812">Transmembrane</keyword>
<proteinExistence type="predicted"/>
<reference evidence="2" key="1">
    <citation type="submission" date="2015-12" db="EMBL/GenBank/DDBJ databases">
        <title>Gene expression during late stages of embryo sac development: a critical building block for successful pollen-pistil interactions.</title>
        <authorList>
            <person name="Liu Y."/>
            <person name="Joly V."/>
            <person name="Sabar M."/>
            <person name="Matton D.P."/>
        </authorList>
    </citation>
    <scope>NUCLEOTIDE SEQUENCE</scope>
</reference>
<dbReference type="AlphaFoldDB" id="A0A0V0GKU9"/>
<dbReference type="EMBL" id="GEDG01036190">
    <property type="protein sequence ID" value="JAP08833.1"/>
    <property type="molecule type" value="Transcribed_RNA"/>
</dbReference>
<name>A0A0V0GKU9_SOLCH</name>
<sequence>MILSKKILGSYIYFLGVEVISMPTAIYLSQQKYVMHLFDELHMADCKGVLSSMTSTCTLIDSKADSVVDISLYRKIIGKLHYLPFTRPDCLKSGLL</sequence>
<evidence type="ECO:0000313" key="2">
    <source>
        <dbReference type="EMBL" id="JAP08833.1"/>
    </source>
</evidence>
<keyword evidence="1" id="KW-1133">Transmembrane helix</keyword>
<feature type="transmembrane region" description="Helical" evidence="1">
    <location>
        <begin position="7"/>
        <end position="28"/>
    </location>
</feature>